<evidence type="ECO:0000259" key="1">
    <source>
        <dbReference type="SMART" id="SM00986"/>
    </source>
</evidence>
<dbReference type="InterPro" id="IPR005122">
    <property type="entry name" value="Uracil-DNA_glycosylase-like"/>
</dbReference>
<dbReference type="CDD" id="cd10033">
    <property type="entry name" value="UDG_like"/>
    <property type="match status" value="1"/>
</dbReference>
<keyword evidence="3" id="KW-1185">Reference proteome</keyword>
<dbReference type="Proteomes" id="UP000198725">
    <property type="component" value="Unassembled WGS sequence"/>
</dbReference>
<sequence>MTASLDRLLAEIRACRICAAHLPLGPRPVVQASATSRLLIVSQAPGRKVHETGIPFNDPSGDRLRDWLGIDRDTFYDAGKIAIAPMGFCFPGTGKGGDLPPRPECAPAWHPRLFPLLTGVRLTLAIGQYAQAGLLGEHRGRTLTDTVLAWREHLARGVLPLPHPSPRNRLWLTRNPWFETELLPILRERVANALADSDRAG</sequence>
<evidence type="ECO:0000313" key="2">
    <source>
        <dbReference type="EMBL" id="SFK97256.1"/>
    </source>
</evidence>
<dbReference type="SMART" id="SM00986">
    <property type="entry name" value="UDG"/>
    <property type="match status" value="1"/>
</dbReference>
<dbReference type="SMART" id="SM00987">
    <property type="entry name" value="UreE_C"/>
    <property type="match status" value="1"/>
</dbReference>
<dbReference type="EMBL" id="FOSR01000010">
    <property type="protein sequence ID" value="SFK97256.1"/>
    <property type="molecule type" value="Genomic_DNA"/>
</dbReference>
<evidence type="ECO:0000313" key="3">
    <source>
        <dbReference type="Proteomes" id="UP000198725"/>
    </source>
</evidence>
<dbReference type="Pfam" id="PF03167">
    <property type="entry name" value="UDG"/>
    <property type="match status" value="1"/>
</dbReference>
<dbReference type="AlphaFoldDB" id="A0A1I4DYQ8"/>
<dbReference type="SUPFAM" id="SSF52141">
    <property type="entry name" value="Uracil-DNA glycosylase-like"/>
    <property type="match status" value="1"/>
</dbReference>
<name>A0A1I4DYQ8_9GAMM</name>
<dbReference type="InterPro" id="IPR047124">
    <property type="entry name" value="HI_0220.2"/>
</dbReference>
<organism evidence="2 3">
    <name type="scientific">Rhodanobacter glycinis</name>
    <dbReference type="NCBI Taxonomy" id="582702"/>
    <lineage>
        <taxon>Bacteria</taxon>
        <taxon>Pseudomonadati</taxon>
        <taxon>Pseudomonadota</taxon>
        <taxon>Gammaproteobacteria</taxon>
        <taxon>Lysobacterales</taxon>
        <taxon>Rhodanobacteraceae</taxon>
        <taxon>Rhodanobacter</taxon>
    </lineage>
</organism>
<feature type="domain" description="Uracil-DNA glycosylase-like" evidence="1">
    <location>
        <begin position="29"/>
        <end position="187"/>
    </location>
</feature>
<proteinExistence type="predicted"/>
<dbReference type="PANTHER" id="PTHR42160:SF1">
    <property type="entry name" value="URACIL-DNA GLYCOSYLASE SUPERFAMILY PROTEIN"/>
    <property type="match status" value="1"/>
</dbReference>
<reference evidence="3" key="1">
    <citation type="submission" date="2016-10" db="EMBL/GenBank/DDBJ databases">
        <authorList>
            <person name="Varghese N."/>
            <person name="Submissions S."/>
        </authorList>
    </citation>
    <scope>NUCLEOTIDE SEQUENCE [LARGE SCALE GENOMIC DNA]</scope>
    <source>
        <strain evidence="3">MO64</strain>
    </source>
</reference>
<accession>A0A1I4DYQ8</accession>
<dbReference type="PANTHER" id="PTHR42160">
    <property type="entry name" value="URACIL-DNA GLYCOSYLASE SUPERFAMILY PROTEIN"/>
    <property type="match status" value="1"/>
</dbReference>
<dbReference type="InterPro" id="IPR036895">
    <property type="entry name" value="Uracil-DNA_glycosylase-like_sf"/>
</dbReference>
<gene>
    <name evidence="2" type="ORF">SAMN05192579_11038</name>
</gene>
<dbReference type="RefSeq" id="WP_092704139.1">
    <property type="nucleotide sequence ID" value="NZ_FOSR01000010.1"/>
</dbReference>
<dbReference type="Gene3D" id="3.40.470.10">
    <property type="entry name" value="Uracil-DNA glycosylase-like domain"/>
    <property type="match status" value="1"/>
</dbReference>
<protein>
    <submittedName>
        <fullName evidence="2">Uracil-DNA glycosylase</fullName>
    </submittedName>
</protein>